<dbReference type="EMBL" id="BSPL01000023">
    <property type="protein sequence ID" value="GLS73035.1"/>
    <property type="molecule type" value="Genomic_DNA"/>
</dbReference>
<reference evidence="3" key="1">
    <citation type="journal article" date="2019" name="Int. J. Syst. Evol. Microbiol.">
        <title>The Global Catalogue of Microorganisms (GCM) 10K type strain sequencing project: providing services to taxonomists for standard genome sequencing and annotation.</title>
        <authorList>
            <consortium name="The Broad Institute Genomics Platform"/>
            <consortium name="The Broad Institute Genome Sequencing Center for Infectious Disease"/>
            <person name="Wu L."/>
            <person name="Ma J."/>
        </authorList>
    </citation>
    <scope>NUCLEOTIDE SEQUENCE [LARGE SCALE GENOMIC DNA]</scope>
    <source>
        <strain evidence="3">NBRC 103632</strain>
    </source>
</reference>
<protein>
    <submittedName>
        <fullName evidence="2">Uncharacterized protein</fullName>
    </submittedName>
</protein>
<keyword evidence="3" id="KW-1185">Reference proteome</keyword>
<sequence>MTPHLIRVRSRGHADPEDPTWPRIRQTDGWYCLSFEAVATSLCITEGEHGPRFKADTRKATPPTSAASIERELAFGQLQSLKPVDVSH</sequence>
<dbReference type="AlphaFoldDB" id="A0AA37TJK0"/>
<organism evidence="2 3">
    <name type="scientific">Methylobacterium tardum</name>
    <dbReference type="NCBI Taxonomy" id="374432"/>
    <lineage>
        <taxon>Bacteria</taxon>
        <taxon>Pseudomonadati</taxon>
        <taxon>Pseudomonadota</taxon>
        <taxon>Alphaproteobacteria</taxon>
        <taxon>Hyphomicrobiales</taxon>
        <taxon>Methylobacteriaceae</taxon>
        <taxon>Methylobacterium</taxon>
    </lineage>
</organism>
<name>A0AA37TJK0_9HYPH</name>
<evidence type="ECO:0000313" key="2">
    <source>
        <dbReference type="EMBL" id="GLS73035.1"/>
    </source>
</evidence>
<gene>
    <name evidence="2" type="ORF">GCM10007890_50500</name>
</gene>
<proteinExistence type="predicted"/>
<feature type="compositionally biased region" description="Basic residues" evidence="1">
    <location>
        <begin position="1"/>
        <end position="11"/>
    </location>
</feature>
<comment type="caution">
    <text evidence="2">The sequence shown here is derived from an EMBL/GenBank/DDBJ whole genome shotgun (WGS) entry which is preliminary data.</text>
</comment>
<feature type="region of interest" description="Disordered" evidence="1">
    <location>
        <begin position="1"/>
        <end position="21"/>
    </location>
</feature>
<accession>A0AA37TJK0</accession>
<evidence type="ECO:0000256" key="1">
    <source>
        <dbReference type="SAM" id="MobiDB-lite"/>
    </source>
</evidence>
<dbReference type="Proteomes" id="UP001157440">
    <property type="component" value="Unassembled WGS sequence"/>
</dbReference>
<evidence type="ECO:0000313" key="3">
    <source>
        <dbReference type="Proteomes" id="UP001157440"/>
    </source>
</evidence>